<feature type="binding site" evidence="4">
    <location>
        <position position="488"/>
    </location>
    <ligand>
        <name>Zn(2+)</name>
        <dbReference type="ChEBI" id="CHEBI:29105"/>
        <note>catalytic</note>
    </ligand>
</feature>
<dbReference type="OrthoDB" id="5951731at2759"/>
<feature type="chain" id="PRO_5040451655" description="Disintegrin and metalloproteinase domain-containing protein B" evidence="6">
    <location>
        <begin position="25"/>
        <end position="864"/>
    </location>
</feature>
<dbReference type="InterPro" id="IPR024079">
    <property type="entry name" value="MetalloPept_cat_dom_sf"/>
</dbReference>
<dbReference type="Proteomes" id="UP000807342">
    <property type="component" value="Unassembled WGS sequence"/>
</dbReference>
<evidence type="ECO:0000256" key="6">
    <source>
        <dbReference type="SAM" id="SignalP"/>
    </source>
</evidence>
<gene>
    <name evidence="9" type="ORF">P691DRAFT_772819</name>
</gene>
<evidence type="ECO:0000259" key="7">
    <source>
        <dbReference type="PROSITE" id="PS50214"/>
    </source>
</evidence>
<dbReference type="InterPro" id="IPR001590">
    <property type="entry name" value="Peptidase_M12B"/>
</dbReference>
<reference evidence="9" key="1">
    <citation type="submission" date="2020-11" db="EMBL/GenBank/DDBJ databases">
        <authorList>
            <consortium name="DOE Joint Genome Institute"/>
            <person name="Ahrendt S."/>
            <person name="Riley R."/>
            <person name="Andreopoulos W."/>
            <person name="Labutti K."/>
            <person name="Pangilinan J."/>
            <person name="Ruiz-Duenas F.J."/>
            <person name="Barrasa J.M."/>
            <person name="Sanchez-Garcia M."/>
            <person name="Camarero S."/>
            <person name="Miyauchi S."/>
            <person name="Serrano A."/>
            <person name="Linde D."/>
            <person name="Babiker R."/>
            <person name="Drula E."/>
            <person name="Ayuso-Fernandez I."/>
            <person name="Pacheco R."/>
            <person name="Padilla G."/>
            <person name="Ferreira P."/>
            <person name="Barriuso J."/>
            <person name="Kellner H."/>
            <person name="Castanera R."/>
            <person name="Alfaro M."/>
            <person name="Ramirez L."/>
            <person name="Pisabarro A.G."/>
            <person name="Kuo A."/>
            <person name="Tritt A."/>
            <person name="Lipzen A."/>
            <person name="He G."/>
            <person name="Yan M."/>
            <person name="Ng V."/>
            <person name="Cullen D."/>
            <person name="Martin F."/>
            <person name="Rosso M.-N."/>
            <person name="Henrissat B."/>
            <person name="Hibbett D."/>
            <person name="Martinez A.T."/>
            <person name="Grigoriev I.V."/>
        </authorList>
    </citation>
    <scope>NUCLEOTIDE SEQUENCE</scope>
    <source>
        <strain evidence="9">MF-IS2</strain>
    </source>
</reference>
<keyword evidence="4" id="KW-0479">Metal-binding</keyword>
<feature type="domain" description="Peptidase M12B" evidence="8">
    <location>
        <begin position="328"/>
        <end position="536"/>
    </location>
</feature>
<dbReference type="SMART" id="SM00050">
    <property type="entry name" value="DISIN"/>
    <property type="match status" value="1"/>
</dbReference>
<feature type="signal peptide" evidence="6">
    <location>
        <begin position="1"/>
        <end position="24"/>
    </location>
</feature>
<dbReference type="CDD" id="cd04271">
    <property type="entry name" value="ZnMc_ADAM_fungal"/>
    <property type="match status" value="1"/>
</dbReference>
<dbReference type="SUPFAM" id="SSF57552">
    <property type="entry name" value="Blood coagulation inhibitor (disintegrin)"/>
    <property type="match status" value="1"/>
</dbReference>
<evidence type="ECO:0000259" key="8">
    <source>
        <dbReference type="PROSITE" id="PS50215"/>
    </source>
</evidence>
<dbReference type="Gene3D" id="4.10.70.10">
    <property type="entry name" value="Disintegrin domain"/>
    <property type="match status" value="1"/>
</dbReference>
<dbReference type="PANTHER" id="PTHR11905:SF159">
    <property type="entry name" value="ADAM METALLOPROTEASE"/>
    <property type="match status" value="1"/>
</dbReference>
<feature type="active site" evidence="4">
    <location>
        <position position="479"/>
    </location>
</feature>
<comment type="function">
    <text evidence="2">Probable zinc protease.</text>
</comment>
<keyword evidence="5" id="KW-0472">Membrane</keyword>
<dbReference type="GO" id="GO:0046872">
    <property type="term" value="F:metal ion binding"/>
    <property type="evidence" value="ECO:0007669"/>
    <property type="project" value="UniProtKB-KW"/>
</dbReference>
<evidence type="ECO:0000313" key="9">
    <source>
        <dbReference type="EMBL" id="KAF9451761.1"/>
    </source>
</evidence>
<protein>
    <recommendedName>
        <fullName evidence="3">Disintegrin and metalloproteinase domain-containing protein B</fullName>
    </recommendedName>
</protein>
<feature type="domain" description="Disintegrin" evidence="7">
    <location>
        <begin position="565"/>
        <end position="653"/>
    </location>
</feature>
<keyword evidence="6" id="KW-0732">Signal</keyword>
<dbReference type="Pfam" id="PF13688">
    <property type="entry name" value="Reprolysin_5"/>
    <property type="match status" value="1"/>
</dbReference>
<comment type="caution">
    <text evidence="4">Lacks conserved residue(s) required for the propagation of feature annotation.</text>
</comment>
<dbReference type="Gene3D" id="3.40.390.10">
    <property type="entry name" value="Collagenase (Catalytic Domain)"/>
    <property type="match status" value="1"/>
</dbReference>
<name>A0A9P6C4G2_9AGAR</name>
<evidence type="ECO:0000256" key="3">
    <source>
        <dbReference type="ARBA" id="ARBA00074021"/>
    </source>
</evidence>
<keyword evidence="4" id="KW-0862">Zinc</keyword>
<feature type="transmembrane region" description="Helical" evidence="5">
    <location>
        <begin position="753"/>
        <end position="776"/>
    </location>
</feature>
<dbReference type="GO" id="GO:0004222">
    <property type="term" value="F:metalloendopeptidase activity"/>
    <property type="evidence" value="ECO:0007669"/>
    <property type="project" value="InterPro"/>
</dbReference>
<dbReference type="PROSITE" id="PS50214">
    <property type="entry name" value="DISINTEGRIN_2"/>
    <property type="match status" value="1"/>
</dbReference>
<keyword evidence="5" id="KW-1133">Transmembrane helix</keyword>
<feature type="binding site" evidence="4">
    <location>
        <position position="478"/>
    </location>
    <ligand>
        <name>Zn(2+)</name>
        <dbReference type="ChEBI" id="CHEBI:29105"/>
        <note>catalytic</note>
    </ligand>
</feature>
<dbReference type="InterPro" id="IPR036436">
    <property type="entry name" value="Disintegrin_dom_sf"/>
</dbReference>
<keyword evidence="5" id="KW-0812">Transmembrane</keyword>
<sequence>MLSPYPLYALVVLLTATLWSSAHAHGPVSRPLKRVAHPSTLSLEIVPRTPISLAESLHRKRIPSPHTNTLRHDDSFRLILSAFDETFFLHLRPNDALVHPQARINYYDIGPDGRSTVTRSKPLLRESVKAYWGEVVAAHHSPTRMREDAARIVPDSYHSAHLGWARIMVHHQGDADAGVAPEFEGAFSVGGNVYHIMTKHNYLRTKHQLDVGRIEAVDEGLDGNLVIWRESDMMTPEEEEFAKTGVKPEGVVSVGHGCGHDRLDYNRDPLQNPVLRKPPPQLSRWYDNPFGLFSNGTLIPRDDVPANSVTNNFQDSIGQTAGCPTSQKIVLMGVAADCVYVEQLGSQENATRQILNSWNTASSLYKNTFNVSLGILHVNIQNRTCPTTPDPSLPWNVPCGNVTLEDRLSLFSTWRGQQGNDSTGLWHLMSGCPTGTEVGIAWLGTLCQQSAAPNGQQQTVSGTAVSTSGRLEWQVVAHETGHNFGAIHDCTSDGCTSNPPCCPMTTTTCDAGGQFLMSPVAQTGETNFSPCSIGNICSSMRGVDGTQTDTSCLLEANGNFDLVGLQMCGNGIVETGEDCDPGQGVQSNCCDSTTCKFKPGAVCDPKSSGCCTDQCTFAPSTQVCRPSKDQACDAAEMCTGNSSACPADVVSPNGKSCGSNGLACASGLCTSVSLQCQMIGGSMGLKQGCPNRSDDSCQVSCQDPSVPNQCRVLSALLVDGSPCGFGGTCAGGKCQSAGALDTAKAWYTQNLQIAIPVTIVAGLVALLLLWAIFRTVRRCCCGGRRKPATTTFIASVPPLVSNHQRLASQDRNAPGFVTAPNIMGQRMSVGYSPVPIQQPWEYGPPQHPNARNWVDETIYNGPRR</sequence>
<dbReference type="SUPFAM" id="SSF55486">
    <property type="entry name" value="Metalloproteases ('zincins'), catalytic domain"/>
    <property type="match status" value="1"/>
</dbReference>
<dbReference type="InterPro" id="IPR034028">
    <property type="entry name" value="ZnMc_ADAM_fungal"/>
</dbReference>
<evidence type="ECO:0000313" key="10">
    <source>
        <dbReference type="Proteomes" id="UP000807342"/>
    </source>
</evidence>
<evidence type="ECO:0000256" key="5">
    <source>
        <dbReference type="SAM" id="Phobius"/>
    </source>
</evidence>
<dbReference type="InterPro" id="IPR001762">
    <property type="entry name" value="Disintegrin_dom"/>
</dbReference>
<feature type="binding site" evidence="4">
    <location>
        <position position="482"/>
    </location>
    <ligand>
        <name>Zn(2+)</name>
        <dbReference type="ChEBI" id="CHEBI:29105"/>
        <note>catalytic</note>
    </ligand>
</feature>
<organism evidence="9 10">
    <name type="scientific">Macrolepiota fuliginosa MF-IS2</name>
    <dbReference type="NCBI Taxonomy" id="1400762"/>
    <lineage>
        <taxon>Eukaryota</taxon>
        <taxon>Fungi</taxon>
        <taxon>Dikarya</taxon>
        <taxon>Basidiomycota</taxon>
        <taxon>Agaricomycotina</taxon>
        <taxon>Agaricomycetes</taxon>
        <taxon>Agaricomycetidae</taxon>
        <taxon>Agaricales</taxon>
        <taxon>Agaricineae</taxon>
        <taxon>Agaricaceae</taxon>
        <taxon>Macrolepiota</taxon>
    </lineage>
</organism>
<dbReference type="Pfam" id="PF00200">
    <property type="entry name" value="Disintegrin"/>
    <property type="match status" value="1"/>
</dbReference>
<keyword evidence="1" id="KW-1015">Disulfide bond</keyword>
<dbReference type="GO" id="GO:0006508">
    <property type="term" value="P:proteolysis"/>
    <property type="evidence" value="ECO:0007669"/>
    <property type="project" value="InterPro"/>
</dbReference>
<dbReference type="AlphaFoldDB" id="A0A9P6C4G2"/>
<comment type="caution">
    <text evidence="9">The sequence shown here is derived from an EMBL/GenBank/DDBJ whole genome shotgun (WGS) entry which is preliminary data.</text>
</comment>
<dbReference type="PROSITE" id="PS50215">
    <property type="entry name" value="ADAM_MEPRO"/>
    <property type="match status" value="1"/>
</dbReference>
<dbReference type="PANTHER" id="PTHR11905">
    <property type="entry name" value="ADAM A DISINTEGRIN AND METALLOPROTEASE DOMAIN"/>
    <property type="match status" value="1"/>
</dbReference>
<dbReference type="EMBL" id="MU151080">
    <property type="protein sequence ID" value="KAF9451761.1"/>
    <property type="molecule type" value="Genomic_DNA"/>
</dbReference>
<evidence type="ECO:0000256" key="4">
    <source>
        <dbReference type="PROSITE-ProRule" id="PRU00276"/>
    </source>
</evidence>
<evidence type="ECO:0000256" key="2">
    <source>
        <dbReference type="ARBA" id="ARBA00056552"/>
    </source>
</evidence>
<keyword evidence="10" id="KW-1185">Reference proteome</keyword>
<evidence type="ECO:0000256" key="1">
    <source>
        <dbReference type="ARBA" id="ARBA00023157"/>
    </source>
</evidence>
<proteinExistence type="predicted"/>
<dbReference type="FunFam" id="4.10.70.10:FF:000003">
    <property type="entry name" value="Disintegrin and metalloproteinase domain-containing protein 17"/>
    <property type="match status" value="1"/>
</dbReference>
<accession>A0A9P6C4G2</accession>